<dbReference type="InterPro" id="IPR008780">
    <property type="entry name" value="Plasmodium_Vir"/>
</dbReference>
<dbReference type="Proteomes" id="UP000092716">
    <property type="component" value="Chromosome 1"/>
</dbReference>
<reference evidence="4" key="1">
    <citation type="submission" date="2016-06" db="EMBL/GenBank/DDBJ databases">
        <title>First high quality genome sequence of Plasmodium coatneyi using continuous long reads from single molecule, real-time sequencing.</title>
        <authorList>
            <person name="Chien J.-T."/>
            <person name="Pakala S.B."/>
            <person name="Geraldo J.A."/>
            <person name="Lapp S.A."/>
            <person name="Barnwell J.W."/>
            <person name="Kissinger J.C."/>
            <person name="Galinski M.R."/>
            <person name="Humphrey J.C."/>
        </authorList>
    </citation>
    <scope>NUCLEOTIDE SEQUENCE [LARGE SCALE GENOMIC DNA]</scope>
    <source>
        <strain evidence="4">Hackeri</strain>
    </source>
</reference>
<accession>A0A1B1DSH8</accession>
<dbReference type="VEuPathDB" id="PlasmoDB:PCOAH_00001470"/>
<feature type="region of interest" description="Disordered" evidence="1">
    <location>
        <begin position="142"/>
        <end position="167"/>
    </location>
</feature>
<dbReference type="GeneID" id="30906866"/>
<dbReference type="EMBL" id="CP016239">
    <property type="protein sequence ID" value="ANQ05746.1"/>
    <property type="molecule type" value="Genomic_DNA"/>
</dbReference>
<dbReference type="KEGG" id="pcot:PCOAH_00001470"/>
<dbReference type="Pfam" id="PF05795">
    <property type="entry name" value="Plasmodium_Vir"/>
    <property type="match status" value="2"/>
</dbReference>
<dbReference type="AlphaFoldDB" id="A0A1B1DSH8"/>
<sequence length="505" mass="58206">MQDSNLSNDDRCGFLFNWIVDKIKNELEEGRYLQATKDIYKLLQEIGSEWRCNNIYNGMGKPLFEESRELFDFDYNLKTLQQQKPSGGNTQSCWPQYNAHWTNAKKEYEKMGAHCDVDQSCLAFRKKYDHYFAKNGGEPPKLPCAAMSKEEKKKEEEDPEEQSDDDLVDIDLPEEEEDGLPGEPGVLGVNKLKELPSYTDFYSKFNDGSTSCENSTTWFKQMKVKLEDDEDTKKYAEQVVKAVCYLYEMKDNPPNSNKEYCNFFYFSVGNMLLKELKGKGKSFNAAMEKIKTAVECSTSDHGCYFTCNNGKHSKFFPQRKLLYEYLKDKNTIQQQIKGGGGTTPCTQKYFTYLEKINAAYMTIYAQRNGQQWNHICKEFGEIFDQGVGKLSEVENLKCLVVTTPEHEERTATSGSSPSEGSNSATNKITPIVMSIIGIVGLPVTTFFLYKVSNNYNNYNYNYHYTYPQQMHLLYIMNNNHHLKEEQIIEGDNNNRDNVSEDKEPI</sequence>
<feature type="compositionally biased region" description="Acidic residues" evidence="1">
    <location>
        <begin position="157"/>
        <end position="167"/>
    </location>
</feature>
<keyword evidence="2" id="KW-1133">Transmembrane helix</keyword>
<dbReference type="RefSeq" id="XP_019912441.1">
    <property type="nucleotide sequence ID" value="XM_020056964.1"/>
</dbReference>
<gene>
    <name evidence="3" type="ORF">PCOAH_00001470</name>
</gene>
<keyword evidence="2" id="KW-0472">Membrane</keyword>
<evidence type="ECO:0000256" key="1">
    <source>
        <dbReference type="SAM" id="MobiDB-lite"/>
    </source>
</evidence>
<evidence type="ECO:0000313" key="3">
    <source>
        <dbReference type="EMBL" id="ANQ05746.1"/>
    </source>
</evidence>
<organism evidence="3 4">
    <name type="scientific">Plasmodium coatneyi</name>
    <dbReference type="NCBI Taxonomy" id="208452"/>
    <lineage>
        <taxon>Eukaryota</taxon>
        <taxon>Sar</taxon>
        <taxon>Alveolata</taxon>
        <taxon>Apicomplexa</taxon>
        <taxon>Aconoidasida</taxon>
        <taxon>Haemosporida</taxon>
        <taxon>Plasmodiidae</taxon>
        <taxon>Plasmodium</taxon>
    </lineage>
</organism>
<evidence type="ECO:0000256" key="2">
    <source>
        <dbReference type="SAM" id="Phobius"/>
    </source>
</evidence>
<keyword evidence="2" id="KW-0812">Transmembrane</keyword>
<proteinExistence type="predicted"/>
<protein>
    <submittedName>
        <fullName evidence="3">KIR protein</fullName>
    </submittedName>
</protein>
<evidence type="ECO:0000313" key="4">
    <source>
        <dbReference type="Proteomes" id="UP000092716"/>
    </source>
</evidence>
<keyword evidence="4" id="KW-1185">Reference proteome</keyword>
<feature type="transmembrane region" description="Helical" evidence="2">
    <location>
        <begin position="431"/>
        <end position="449"/>
    </location>
</feature>
<name>A0A1B1DSH8_9APIC</name>